<dbReference type="Proteomes" id="UP001197875">
    <property type="component" value="Unassembled WGS sequence"/>
</dbReference>
<comment type="caution">
    <text evidence="1">The sequence shown here is derived from an EMBL/GenBank/DDBJ whole genome shotgun (WGS) entry which is preliminary data.</text>
</comment>
<keyword evidence="2" id="KW-1185">Reference proteome</keyword>
<protein>
    <submittedName>
        <fullName evidence="1">Uncharacterized protein</fullName>
    </submittedName>
</protein>
<sequence length="222" mass="26706">MKIRTDFVTNSSSSSFIFKEYNPDKIKQAIEHRLSPLPKDKWKRIYYEKAREMIPYIVGKRFCEYPLWDLMKVYSWYRWDVISKWLEGKDWETELSQKVYISGNGEKWNAMFVLDMYKNYLENIDGVWPKDIEVTVDLLNSQAREYIQSWDFDSDILQVFYTNNIEELLEGAKQFEGKELPEVMEYLFGAQYLYFYEDETYSLIREALEKAGLCLYSCEHMG</sequence>
<evidence type="ECO:0000313" key="2">
    <source>
        <dbReference type="Proteomes" id="UP001197875"/>
    </source>
</evidence>
<name>A0AAE3DRS5_9FIRM</name>
<reference evidence="1 2" key="1">
    <citation type="submission" date="2021-10" db="EMBL/GenBank/DDBJ databases">
        <title>Anaerobic single-cell dispensing facilitates the cultivation of human gut bacteria.</title>
        <authorList>
            <person name="Afrizal A."/>
        </authorList>
    </citation>
    <scope>NUCLEOTIDE SEQUENCE [LARGE SCALE GENOMIC DNA]</scope>
    <source>
        <strain evidence="1 2">CLA-AA-H277</strain>
    </source>
</reference>
<dbReference type="AlphaFoldDB" id="A0AAE3DRS5"/>
<evidence type="ECO:0000313" key="1">
    <source>
        <dbReference type="EMBL" id="MCC2189233.1"/>
    </source>
</evidence>
<organism evidence="1 2">
    <name type="scientific">Fusicatenibacter faecihominis</name>
    <dbReference type="NCBI Taxonomy" id="2881276"/>
    <lineage>
        <taxon>Bacteria</taxon>
        <taxon>Bacillati</taxon>
        <taxon>Bacillota</taxon>
        <taxon>Clostridia</taxon>
        <taxon>Lachnospirales</taxon>
        <taxon>Lachnospiraceae</taxon>
        <taxon>Fusicatenibacter</taxon>
    </lineage>
</organism>
<dbReference type="RefSeq" id="WP_227614642.1">
    <property type="nucleotide sequence ID" value="NZ_JAJEPR010000006.1"/>
</dbReference>
<dbReference type="EMBL" id="JAJEPR010000006">
    <property type="protein sequence ID" value="MCC2189233.1"/>
    <property type="molecule type" value="Genomic_DNA"/>
</dbReference>
<accession>A0AAE3DRS5</accession>
<gene>
    <name evidence="1" type="ORF">LKD71_05300</name>
</gene>
<proteinExistence type="predicted"/>